<proteinExistence type="predicted"/>
<evidence type="ECO:0008006" key="2">
    <source>
        <dbReference type="Google" id="ProtNLM"/>
    </source>
</evidence>
<reference evidence="1" key="1">
    <citation type="submission" date="2018-05" db="EMBL/GenBank/DDBJ databases">
        <authorList>
            <person name="Lanie J.A."/>
            <person name="Ng W.-L."/>
            <person name="Kazmierczak K.M."/>
            <person name="Andrzejewski T.M."/>
            <person name="Davidsen T.M."/>
            <person name="Wayne K.J."/>
            <person name="Tettelin H."/>
            <person name="Glass J.I."/>
            <person name="Rusch D."/>
            <person name="Podicherti R."/>
            <person name="Tsui H.-C.T."/>
            <person name="Winkler M.E."/>
        </authorList>
    </citation>
    <scope>NUCLEOTIDE SEQUENCE</scope>
</reference>
<organism evidence="1">
    <name type="scientific">marine metagenome</name>
    <dbReference type="NCBI Taxonomy" id="408172"/>
    <lineage>
        <taxon>unclassified sequences</taxon>
        <taxon>metagenomes</taxon>
        <taxon>ecological metagenomes</taxon>
    </lineage>
</organism>
<feature type="non-terminal residue" evidence="1">
    <location>
        <position position="1"/>
    </location>
</feature>
<dbReference type="AlphaFoldDB" id="A0A382HCP4"/>
<sequence length="114" mass="13071">AWHMTMNAYFNWGDPVIGVDRAYMCSNIKPGVFVNNSAYCNERVDELLAAAAVSQDFGERKALYAEFQEITARELPFYYINALPIFAAWQTDVMNLPMGPWEALSNFYGVWLDR</sequence>
<gene>
    <name evidence="1" type="ORF">METZ01_LOCUS237709</name>
</gene>
<protein>
    <recommendedName>
        <fullName evidence="2">Solute-binding protein family 5 domain-containing protein</fullName>
    </recommendedName>
</protein>
<dbReference type="Gene3D" id="3.10.105.10">
    <property type="entry name" value="Dipeptide-binding Protein, Domain 3"/>
    <property type="match status" value="1"/>
</dbReference>
<dbReference type="SUPFAM" id="SSF53850">
    <property type="entry name" value="Periplasmic binding protein-like II"/>
    <property type="match status" value="1"/>
</dbReference>
<name>A0A382HCP4_9ZZZZ</name>
<evidence type="ECO:0000313" key="1">
    <source>
        <dbReference type="EMBL" id="SVB84855.1"/>
    </source>
</evidence>
<dbReference type="EMBL" id="UINC01060395">
    <property type="protein sequence ID" value="SVB84855.1"/>
    <property type="molecule type" value="Genomic_DNA"/>
</dbReference>
<accession>A0A382HCP4</accession>